<evidence type="ECO:0000259" key="5">
    <source>
        <dbReference type="PROSITE" id="PS50931"/>
    </source>
</evidence>
<dbReference type="GO" id="GO:0005829">
    <property type="term" value="C:cytosol"/>
    <property type="evidence" value="ECO:0007669"/>
    <property type="project" value="TreeGrafter"/>
</dbReference>
<organism evidence="6 7">
    <name type="scientific">Acidocella aromatica</name>
    <dbReference type="NCBI Taxonomy" id="1303579"/>
    <lineage>
        <taxon>Bacteria</taxon>
        <taxon>Pseudomonadati</taxon>
        <taxon>Pseudomonadota</taxon>
        <taxon>Alphaproteobacteria</taxon>
        <taxon>Acetobacterales</taxon>
        <taxon>Acidocellaceae</taxon>
        <taxon>Acidocella</taxon>
    </lineage>
</organism>
<sequence length="289" mass="31651">MLLSIAETGNLSQSAEALNTTQPALSKWLKDLEDDLQLTLFERHARGLRPTIYGQAMIEHAKRIDGHLDSARDDMRALRESGSGMVTIGTSGVSAADLVPLAVAKLVEQMPCAQVRVHEDTMNRLLPQLQHGEVDIIVGRAVVSQAADDFKAETLYRDPVDFVVGHAHPLTQRESLTWEDMLAYPWIVWPEGTPTRGALNNALAEAGLSLPRYSVESNSSILNITLLQNSHLLGTASHRAASRFQAMNLLHILPMPLGSAATVTMYWRSNNESRKAVAMALDCLRLGAN</sequence>
<dbReference type="PROSITE" id="PS50931">
    <property type="entry name" value="HTH_LYSR"/>
    <property type="match status" value="1"/>
</dbReference>
<protein>
    <submittedName>
        <fullName evidence="6">DNA-binding transcriptional LysR family regulator</fullName>
    </submittedName>
</protein>
<evidence type="ECO:0000256" key="3">
    <source>
        <dbReference type="ARBA" id="ARBA00023125"/>
    </source>
</evidence>
<dbReference type="Pfam" id="PF03466">
    <property type="entry name" value="LysR_substrate"/>
    <property type="match status" value="1"/>
</dbReference>
<keyword evidence="7" id="KW-1185">Reference proteome</keyword>
<accession>A0A840VEU5</accession>
<dbReference type="InterPro" id="IPR000847">
    <property type="entry name" value="LysR_HTH_N"/>
</dbReference>
<dbReference type="AlphaFoldDB" id="A0A840VEU5"/>
<evidence type="ECO:0000256" key="4">
    <source>
        <dbReference type="ARBA" id="ARBA00023163"/>
    </source>
</evidence>
<dbReference type="InterPro" id="IPR036390">
    <property type="entry name" value="WH_DNA-bd_sf"/>
</dbReference>
<dbReference type="InterPro" id="IPR050950">
    <property type="entry name" value="HTH-type_LysR_regulators"/>
</dbReference>
<dbReference type="Gene3D" id="1.10.10.10">
    <property type="entry name" value="Winged helix-like DNA-binding domain superfamily/Winged helix DNA-binding domain"/>
    <property type="match status" value="1"/>
</dbReference>
<dbReference type="PRINTS" id="PR00039">
    <property type="entry name" value="HTHLYSR"/>
</dbReference>
<comment type="caution">
    <text evidence="6">The sequence shown here is derived from an EMBL/GenBank/DDBJ whole genome shotgun (WGS) entry which is preliminary data.</text>
</comment>
<evidence type="ECO:0000256" key="1">
    <source>
        <dbReference type="ARBA" id="ARBA00009437"/>
    </source>
</evidence>
<dbReference type="InterPro" id="IPR005119">
    <property type="entry name" value="LysR_subst-bd"/>
</dbReference>
<gene>
    <name evidence="6" type="ORF">HNP71_002687</name>
</gene>
<dbReference type="GO" id="GO:0003700">
    <property type="term" value="F:DNA-binding transcription factor activity"/>
    <property type="evidence" value="ECO:0007669"/>
    <property type="project" value="InterPro"/>
</dbReference>
<dbReference type="PANTHER" id="PTHR30419:SF8">
    <property type="entry name" value="NITROGEN ASSIMILATION TRANSCRIPTIONAL ACTIVATOR-RELATED"/>
    <property type="match status" value="1"/>
</dbReference>
<reference evidence="6 7" key="1">
    <citation type="submission" date="2020-08" db="EMBL/GenBank/DDBJ databases">
        <title>Genomic Encyclopedia of Type Strains, Phase IV (KMG-IV): sequencing the most valuable type-strain genomes for metagenomic binning, comparative biology and taxonomic classification.</title>
        <authorList>
            <person name="Goeker M."/>
        </authorList>
    </citation>
    <scope>NUCLEOTIDE SEQUENCE [LARGE SCALE GENOMIC DNA]</scope>
    <source>
        <strain evidence="6 7">DSM 27026</strain>
    </source>
</reference>
<keyword evidence="3 6" id="KW-0238">DNA-binding</keyword>
<dbReference type="Proteomes" id="UP000553706">
    <property type="component" value="Unassembled WGS sequence"/>
</dbReference>
<comment type="similarity">
    <text evidence="1">Belongs to the LysR transcriptional regulatory family.</text>
</comment>
<feature type="domain" description="HTH lysR-type" evidence="5">
    <location>
        <begin position="1"/>
        <end position="51"/>
    </location>
</feature>
<dbReference type="Gene3D" id="3.40.190.290">
    <property type="match status" value="1"/>
</dbReference>
<dbReference type="PANTHER" id="PTHR30419">
    <property type="entry name" value="HTH-TYPE TRANSCRIPTIONAL REGULATOR YBHD"/>
    <property type="match status" value="1"/>
</dbReference>
<dbReference type="GO" id="GO:0003677">
    <property type="term" value="F:DNA binding"/>
    <property type="evidence" value="ECO:0007669"/>
    <property type="project" value="UniProtKB-KW"/>
</dbReference>
<keyword evidence="4" id="KW-0804">Transcription</keyword>
<evidence type="ECO:0000313" key="6">
    <source>
        <dbReference type="EMBL" id="MBB5374413.1"/>
    </source>
</evidence>
<proteinExistence type="inferred from homology"/>
<dbReference type="EMBL" id="JACHFJ010000017">
    <property type="protein sequence ID" value="MBB5374413.1"/>
    <property type="molecule type" value="Genomic_DNA"/>
</dbReference>
<name>A0A840VEU5_9PROT</name>
<dbReference type="SUPFAM" id="SSF46785">
    <property type="entry name" value="Winged helix' DNA-binding domain"/>
    <property type="match status" value="1"/>
</dbReference>
<keyword evidence="2" id="KW-0805">Transcription regulation</keyword>
<dbReference type="SUPFAM" id="SSF53850">
    <property type="entry name" value="Periplasmic binding protein-like II"/>
    <property type="match status" value="1"/>
</dbReference>
<evidence type="ECO:0000313" key="7">
    <source>
        <dbReference type="Proteomes" id="UP000553706"/>
    </source>
</evidence>
<dbReference type="InterPro" id="IPR036388">
    <property type="entry name" value="WH-like_DNA-bd_sf"/>
</dbReference>
<dbReference type="Pfam" id="PF00126">
    <property type="entry name" value="HTH_1"/>
    <property type="match status" value="1"/>
</dbReference>
<evidence type="ECO:0000256" key="2">
    <source>
        <dbReference type="ARBA" id="ARBA00023015"/>
    </source>
</evidence>